<dbReference type="GO" id="GO:0005886">
    <property type="term" value="C:plasma membrane"/>
    <property type="evidence" value="ECO:0007669"/>
    <property type="project" value="UniProtKB-SubCell"/>
</dbReference>
<evidence type="ECO:0000313" key="13">
    <source>
        <dbReference type="EMBL" id="SDH22802.1"/>
    </source>
</evidence>
<dbReference type="RefSeq" id="WP_084303740.1">
    <property type="nucleotide sequence ID" value="NZ_FNDG01000003.1"/>
</dbReference>
<dbReference type="GO" id="GO:0015833">
    <property type="term" value="P:peptide transport"/>
    <property type="evidence" value="ECO:0007669"/>
    <property type="project" value="InterPro"/>
</dbReference>
<proteinExistence type="inferred from homology"/>
<reference evidence="13 14" key="1">
    <citation type="submission" date="2016-10" db="EMBL/GenBank/DDBJ databases">
        <authorList>
            <person name="de Groot N.N."/>
        </authorList>
    </citation>
    <scope>NUCLEOTIDE SEQUENCE [LARGE SCALE GENOMIC DNA]</scope>
    <source>
        <strain evidence="13 14">LMG 18387</strain>
    </source>
</reference>
<evidence type="ECO:0000256" key="5">
    <source>
        <dbReference type="ARBA" id="ARBA00022741"/>
    </source>
</evidence>
<dbReference type="Pfam" id="PF00005">
    <property type="entry name" value="ABC_tran"/>
    <property type="match status" value="1"/>
</dbReference>
<evidence type="ECO:0000256" key="1">
    <source>
        <dbReference type="ARBA" id="ARBA00004417"/>
    </source>
</evidence>
<dbReference type="GO" id="GO:0016887">
    <property type="term" value="F:ATP hydrolysis activity"/>
    <property type="evidence" value="ECO:0007669"/>
    <property type="project" value="InterPro"/>
</dbReference>
<keyword evidence="5" id="KW-0547">Nucleotide-binding</keyword>
<dbReference type="GO" id="GO:0005524">
    <property type="term" value="F:ATP binding"/>
    <property type="evidence" value="ECO:0007669"/>
    <property type="project" value="UniProtKB-KW"/>
</dbReference>
<evidence type="ECO:0000256" key="2">
    <source>
        <dbReference type="ARBA" id="ARBA00005417"/>
    </source>
</evidence>
<comment type="subcellular location">
    <subcellularLocation>
        <location evidence="1">Cell inner membrane</location>
        <topology evidence="1">Peripheral membrane protein</topology>
    </subcellularLocation>
</comment>
<dbReference type="GO" id="GO:0055085">
    <property type="term" value="P:transmembrane transport"/>
    <property type="evidence" value="ECO:0007669"/>
    <property type="project" value="UniProtKB-ARBA"/>
</dbReference>
<protein>
    <recommendedName>
        <fullName evidence="8">ABC-type dipeptide transporter</fullName>
        <ecNumber evidence="8">7.4.2.9</ecNumber>
    </recommendedName>
</protein>
<dbReference type="PROSITE" id="PS50893">
    <property type="entry name" value="ABC_TRANSPORTER_2"/>
    <property type="match status" value="1"/>
</dbReference>
<dbReference type="NCBIfam" id="TIGR01727">
    <property type="entry name" value="oligo_HPY"/>
    <property type="match status" value="1"/>
</dbReference>
<evidence type="ECO:0000256" key="7">
    <source>
        <dbReference type="ARBA" id="ARBA00023136"/>
    </source>
</evidence>
<comment type="function">
    <text evidence="10">Part of the ABC transporter DppABCDF involved in the uptake of various di/tripeptides. Is also involved in the uptake of phaseolotoxin, a toxic tripeptide inhibiting the enzyme ornithine carbamoyltransferase. Responsible for energy coupling to the transport system.</text>
</comment>
<dbReference type="SUPFAM" id="SSF52540">
    <property type="entry name" value="P-loop containing nucleoside triphosphate hydrolases"/>
    <property type="match status" value="1"/>
</dbReference>
<organism evidence="13 14">
    <name type="scientific">Phytopseudomonas flavescens</name>
    <dbReference type="NCBI Taxonomy" id="29435"/>
    <lineage>
        <taxon>Bacteria</taxon>
        <taxon>Pseudomonadati</taxon>
        <taxon>Pseudomonadota</taxon>
        <taxon>Gammaproteobacteria</taxon>
        <taxon>Pseudomonadales</taxon>
        <taxon>Pseudomonadaceae</taxon>
        <taxon>Phytopseudomonas</taxon>
    </lineage>
</organism>
<keyword evidence="6 13" id="KW-0067">ATP-binding</keyword>
<dbReference type="Pfam" id="PF08352">
    <property type="entry name" value="oligo_HPY"/>
    <property type="match status" value="1"/>
</dbReference>
<dbReference type="InterPro" id="IPR017871">
    <property type="entry name" value="ABC_transporter-like_CS"/>
</dbReference>
<dbReference type="STRING" id="29435.SAMN05216588_103254"/>
<evidence type="ECO:0000256" key="11">
    <source>
        <dbReference type="ARBA" id="ARBA00065473"/>
    </source>
</evidence>
<evidence type="ECO:0000313" key="14">
    <source>
        <dbReference type="Proteomes" id="UP000198606"/>
    </source>
</evidence>
<comment type="similarity">
    <text evidence="2">Belongs to the ABC transporter superfamily.</text>
</comment>
<gene>
    <name evidence="13" type="ORF">SAMN05216588_103254</name>
</gene>
<comment type="subunit">
    <text evidence="11">The complex is composed of two ATP-binding proteins (DppD and DppF), two transmembrane proteins (DppB and DppC) and a solute-binding protein (DppA1-A5). Five orthologous SBPs (DppA1-A5) are present in P.aeruginosa, which increases the substrate specificity of the DppBCDF transporter.</text>
</comment>
<dbReference type="InterPro" id="IPR050388">
    <property type="entry name" value="ABC_Ni/Peptide_Import"/>
</dbReference>
<keyword evidence="4" id="KW-1003">Cell membrane</keyword>
<evidence type="ECO:0000259" key="12">
    <source>
        <dbReference type="PROSITE" id="PS50893"/>
    </source>
</evidence>
<dbReference type="FunFam" id="3.40.50.300:FF:000016">
    <property type="entry name" value="Oligopeptide ABC transporter ATP-binding component"/>
    <property type="match status" value="1"/>
</dbReference>
<dbReference type="AlphaFoldDB" id="A0A1G8AP30"/>
<keyword evidence="3" id="KW-0813">Transport</keyword>
<dbReference type="EC" id="7.4.2.9" evidence="8"/>
<dbReference type="InterPro" id="IPR027417">
    <property type="entry name" value="P-loop_NTPase"/>
</dbReference>
<feature type="domain" description="ABC transporter" evidence="12">
    <location>
        <begin position="6"/>
        <end position="256"/>
    </location>
</feature>
<dbReference type="InterPro" id="IPR013563">
    <property type="entry name" value="Oligopep_ABC_C"/>
</dbReference>
<comment type="catalytic activity">
    <reaction evidence="9">
        <text>a dipeptide(out) + ATP + H2O = a dipeptide(in) + ADP + phosphate + H(+)</text>
        <dbReference type="Rhea" id="RHEA:23120"/>
        <dbReference type="ChEBI" id="CHEBI:15377"/>
        <dbReference type="ChEBI" id="CHEBI:15378"/>
        <dbReference type="ChEBI" id="CHEBI:30616"/>
        <dbReference type="ChEBI" id="CHEBI:43474"/>
        <dbReference type="ChEBI" id="CHEBI:90799"/>
        <dbReference type="ChEBI" id="CHEBI:456216"/>
        <dbReference type="EC" id="7.4.2.9"/>
    </reaction>
</comment>
<evidence type="ECO:0000256" key="8">
    <source>
        <dbReference type="ARBA" id="ARBA00038852"/>
    </source>
</evidence>
<name>A0A1G8AP30_9GAMM</name>
<dbReference type="InterPro" id="IPR003439">
    <property type="entry name" value="ABC_transporter-like_ATP-bd"/>
</dbReference>
<dbReference type="Proteomes" id="UP000198606">
    <property type="component" value="Unassembled WGS sequence"/>
</dbReference>
<dbReference type="CDD" id="cd03257">
    <property type="entry name" value="ABC_NikE_OppD_transporters"/>
    <property type="match status" value="1"/>
</dbReference>
<evidence type="ECO:0000256" key="9">
    <source>
        <dbReference type="ARBA" id="ARBA00047356"/>
    </source>
</evidence>
<dbReference type="PANTHER" id="PTHR43297:SF2">
    <property type="entry name" value="DIPEPTIDE TRANSPORT ATP-BINDING PROTEIN DPPD"/>
    <property type="match status" value="1"/>
</dbReference>
<evidence type="ECO:0000256" key="4">
    <source>
        <dbReference type="ARBA" id="ARBA00022475"/>
    </source>
</evidence>
<evidence type="ECO:0000256" key="3">
    <source>
        <dbReference type="ARBA" id="ARBA00022448"/>
    </source>
</evidence>
<dbReference type="SMART" id="SM00382">
    <property type="entry name" value="AAA"/>
    <property type="match status" value="1"/>
</dbReference>
<dbReference type="EMBL" id="FNDG01000003">
    <property type="protein sequence ID" value="SDH22802.1"/>
    <property type="molecule type" value="Genomic_DNA"/>
</dbReference>
<dbReference type="Gene3D" id="3.40.50.300">
    <property type="entry name" value="P-loop containing nucleotide triphosphate hydrolases"/>
    <property type="match status" value="1"/>
</dbReference>
<evidence type="ECO:0000256" key="10">
    <source>
        <dbReference type="ARBA" id="ARBA00058018"/>
    </source>
</evidence>
<evidence type="ECO:0000256" key="6">
    <source>
        <dbReference type="ARBA" id="ARBA00022840"/>
    </source>
</evidence>
<keyword evidence="7" id="KW-0472">Membrane</keyword>
<sequence length="337" mass="36711">MSEVALKLRDLHVEFHPPGKRVQAVNGVSLDVEQGEVLALIGESGSGKSVTLRAMMRLHPERTTDYRGELRVAGQDVLGMPARALADLRGKRVAMIFQEPLLALDPVYTLGQQIVETIRRHEPVSKREARARALQLFQRVSIPSPERRLDAYAHELSGGMRQRAMIALALACNPQVLLADEPTTALDATVQIQILLLLRELQRERGLSIVFVTHDIGAAAEVADRLAVMYAGRIVEQGPASALMSTPRHPYTRALLRSRREGAMLKGRRLDTIAGAPPDLANLPAGCTFAPRCAFAADHCRSRVPPPTEIGADQSAACWRLDELPELPPSPVAGPAP</sequence>
<dbReference type="InterPro" id="IPR003593">
    <property type="entry name" value="AAA+_ATPase"/>
</dbReference>
<dbReference type="PANTHER" id="PTHR43297">
    <property type="entry name" value="OLIGOPEPTIDE TRANSPORT ATP-BINDING PROTEIN APPD"/>
    <property type="match status" value="1"/>
</dbReference>
<accession>A0A1G8AP30</accession>
<dbReference type="PROSITE" id="PS00211">
    <property type="entry name" value="ABC_TRANSPORTER_1"/>
    <property type="match status" value="1"/>
</dbReference>